<feature type="coiled-coil region" evidence="1">
    <location>
        <begin position="22"/>
        <end position="56"/>
    </location>
</feature>
<evidence type="ECO:0000313" key="3">
    <source>
        <dbReference type="EMBL" id="QOR17885.1"/>
    </source>
</evidence>
<organism evidence="3 4">
    <name type="scientific">Haemophilus parainfluenzae</name>
    <dbReference type="NCBI Taxonomy" id="729"/>
    <lineage>
        <taxon>Bacteria</taxon>
        <taxon>Pseudomonadati</taxon>
        <taxon>Pseudomonadota</taxon>
        <taxon>Gammaproteobacteria</taxon>
        <taxon>Pasteurellales</taxon>
        <taxon>Pasteurellaceae</taxon>
        <taxon>Haemophilus</taxon>
    </lineage>
</organism>
<evidence type="ECO:0000256" key="1">
    <source>
        <dbReference type="SAM" id="Coils"/>
    </source>
</evidence>
<dbReference type="AlphaFoldDB" id="A0A7M1NY44"/>
<dbReference type="Proteomes" id="UP000595009">
    <property type="component" value="Chromosome"/>
</dbReference>
<dbReference type="RefSeq" id="WP_197544008.1">
    <property type="nucleotide sequence ID" value="NZ_CP063120.1"/>
</dbReference>
<sequence>MKKTFISALILTALFTVTGCEDKEAKATIEQQTQTIAQLTAENTQLKAEKEKAEKVIPAIFAEKDVIFEKVEKIKYTPAQERWFERDEVEIGISLLGLKTNIDWLDELLWTELVKNEFGENAPKTREQVLTEYKIILNDIRASLEKEPELGFSRNAWMLFVGQKEKLATFAVRYYSYTGGPHGVGGNVYLTVDMTTHKVLTLSDIIDQKKLPEVKELLWRFYTDSGRIKDEDAFTKKTDFDVSKNFYLAHDGIHFIYDEYEIASYAEGEQDLVISWGLLQLENLLMPDFVKQKYYDFGYIAPYTTPVEE</sequence>
<accession>A0A7M1NY44</accession>
<dbReference type="EMBL" id="CP063120">
    <property type="protein sequence ID" value="QOR17885.1"/>
    <property type="molecule type" value="Genomic_DNA"/>
</dbReference>
<dbReference type="Gene3D" id="3.30.565.40">
    <property type="entry name" value="Fervidobacterium nodosum Rt17-B1 like"/>
    <property type="match status" value="1"/>
</dbReference>
<name>A0A7M1NY44_HAEPA</name>
<protein>
    <submittedName>
        <fullName evidence="3">DUF3298 domain-containing protein</fullName>
    </submittedName>
</protein>
<dbReference type="Pfam" id="PF11738">
    <property type="entry name" value="DUF3298"/>
    <property type="match status" value="1"/>
</dbReference>
<dbReference type="InterPro" id="IPR021729">
    <property type="entry name" value="DUF3298"/>
</dbReference>
<dbReference type="InterPro" id="IPR037126">
    <property type="entry name" value="PdaC/RsiV-like_sf"/>
</dbReference>
<dbReference type="Gene3D" id="3.90.640.20">
    <property type="entry name" value="Heat-shock cognate protein, ATPase"/>
    <property type="match status" value="1"/>
</dbReference>
<dbReference type="PROSITE" id="PS51257">
    <property type="entry name" value="PROKAR_LIPOPROTEIN"/>
    <property type="match status" value="1"/>
</dbReference>
<reference evidence="3 4" key="1">
    <citation type="submission" date="2020-10" db="EMBL/GenBank/DDBJ databases">
        <title>Genomic diversity and antimicrobial resistance of Haemophilus colonising the airways of young children with cystic fibrosis.</title>
        <authorList>
            <person name="Watts S.C."/>
            <person name="Judd L.M."/>
            <person name="Carzino R."/>
            <person name="Ranganathan S."/>
            <person name="Holt K.E."/>
        </authorList>
    </citation>
    <scope>NUCLEOTIDE SEQUENCE [LARGE SCALE GENOMIC DNA]</scope>
    <source>
        <strain evidence="3 4">M1C137_2</strain>
    </source>
</reference>
<feature type="domain" description="DUF3298" evidence="2">
    <location>
        <begin position="229"/>
        <end position="276"/>
    </location>
</feature>
<evidence type="ECO:0000259" key="2">
    <source>
        <dbReference type="Pfam" id="PF11738"/>
    </source>
</evidence>
<gene>
    <name evidence="3" type="ORF">INP94_03105</name>
</gene>
<evidence type="ECO:0000313" key="4">
    <source>
        <dbReference type="Proteomes" id="UP000595009"/>
    </source>
</evidence>
<keyword evidence="1" id="KW-0175">Coiled coil</keyword>
<proteinExistence type="predicted"/>